<proteinExistence type="predicted"/>
<reference evidence="2" key="1">
    <citation type="submission" date="2016-10" db="EMBL/GenBank/DDBJ databases">
        <authorList>
            <person name="Varghese N."/>
            <person name="Submissions S."/>
        </authorList>
    </citation>
    <scope>NUCLEOTIDE SEQUENCE [LARGE SCALE GENOMIC DNA]</scope>
    <source>
        <strain evidence="2">CGMCC 1.8946</strain>
    </source>
</reference>
<name>A0A1G4TRC4_9BACL</name>
<dbReference type="AlphaFoldDB" id="A0A1G4TRC4"/>
<organism evidence="1 2">
    <name type="scientific">Paenibacillus tianmuensis</name>
    <dbReference type="NCBI Taxonomy" id="624147"/>
    <lineage>
        <taxon>Bacteria</taxon>
        <taxon>Bacillati</taxon>
        <taxon>Bacillota</taxon>
        <taxon>Bacilli</taxon>
        <taxon>Bacillales</taxon>
        <taxon>Paenibacillaceae</taxon>
        <taxon>Paenibacillus</taxon>
    </lineage>
</organism>
<accession>A0A1G4TRC4</accession>
<dbReference type="Proteomes" id="UP000198601">
    <property type="component" value="Unassembled WGS sequence"/>
</dbReference>
<keyword evidence="2" id="KW-1185">Reference proteome</keyword>
<sequence>MHFFYSKPMERPASYLLRQTIVIYVTELPEGHRSRSAPYMKGPERLRRPYTKERKDFKTYEASITFSKNPLSMIERYLSEQACYKQMSHHKLMAHFFEKSKKMPRHENGHRATQPVSYSPILLSQLIITF</sequence>
<dbReference type="STRING" id="624147.SAMN04487970_106321"/>
<gene>
    <name evidence="1" type="ORF">SAMN04487970_106321</name>
</gene>
<evidence type="ECO:0000313" key="2">
    <source>
        <dbReference type="Proteomes" id="UP000198601"/>
    </source>
</evidence>
<dbReference type="EMBL" id="FMTT01000063">
    <property type="protein sequence ID" value="SCW83952.1"/>
    <property type="molecule type" value="Genomic_DNA"/>
</dbReference>
<protein>
    <submittedName>
        <fullName evidence="1">Uncharacterized protein</fullName>
    </submittedName>
</protein>
<evidence type="ECO:0000313" key="1">
    <source>
        <dbReference type="EMBL" id="SCW83952.1"/>
    </source>
</evidence>